<organism evidence="1">
    <name type="scientific">Billgrantia gudaonensis</name>
    <dbReference type="NCBI Taxonomy" id="376427"/>
    <lineage>
        <taxon>Bacteria</taxon>
        <taxon>Pseudomonadati</taxon>
        <taxon>Pseudomonadota</taxon>
        <taxon>Gammaproteobacteria</taxon>
        <taxon>Oceanospirillales</taxon>
        <taxon>Halomonadaceae</taxon>
        <taxon>Billgrantia</taxon>
    </lineage>
</organism>
<protein>
    <submittedName>
        <fullName evidence="1">Uncharacterized protein</fullName>
    </submittedName>
</protein>
<gene>
    <name evidence="1" type="ORF">DSL92_06140</name>
</gene>
<evidence type="ECO:0000313" key="1">
    <source>
        <dbReference type="EMBL" id="RUA22354.1"/>
    </source>
</evidence>
<dbReference type="EMBL" id="RXHI01000018">
    <property type="protein sequence ID" value="RUA22354.1"/>
    <property type="molecule type" value="Genomic_DNA"/>
</dbReference>
<sequence>MLYENASRWIITSCASWPVFADDVAAYAVMSNHTTTWWCGWIRRDAAGAAIGAARRTCWLRCWSTS</sequence>
<comment type="caution">
    <text evidence="1">The sequence shown here is derived from an EMBL/GenBank/DDBJ whole genome shotgun (WGS) entry which is preliminary data.</text>
</comment>
<dbReference type="AlphaFoldDB" id="A0A3S0NEQ0"/>
<proteinExistence type="predicted"/>
<reference evidence="1" key="1">
    <citation type="submission" date="2018-12" db="EMBL/GenBank/DDBJ databases">
        <authorList>
            <person name="Jadhav K."/>
            <person name="Kushwaha B."/>
            <person name="Jadhav I."/>
        </authorList>
    </citation>
    <scope>NUCLEOTIDE SEQUENCE [LARGE SCALE GENOMIC DNA]</scope>
    <source>
        <strain evidence="1">SBS 10</strain>
    </source>
</reference>
<name>A0A3S0NEQ0_9GAMM</name>
<accession>A0A3S0NEQ0</accession>